<dbReference type="CDD" id="cd02037">
    <property type="entry name" value="Mrp_NBP35"/>
    <property type="match status" value="1"/>
</dbReference>
<evidence type="ECO:0000256" key="4">
    <source>
        <dbReference type="ARBA" id="ARBA00023004"/>
    </source>
</evidence>
<dbReference type="PANTHER" id="PTHR42961:SF2">
    <property type="entry name" value="IRON-SULFUR PROTEIN NUBPL"/>
    <property type="match status" value="1"/>
</dbReference>
<reference evidence="7 8" key="1">
    <citation type="submission" date="2023-09" db="EMBL/GenBank/DDBJ databases">
        <authorList>
            <person name="Qi X."/>
        </authorList>
    </citation>
    <scope>NUCLEOTIDE SEQUENCE [LARGE SCALE GENOMIC DNA]</scope>
    <source>
        <strain evidence="7 8">S1-1</strain>
    </source>
</reference>
<evidence type="ECO:0000256" key="2">
    <source>
        <dbReference type="ARBA" id="ARBA00022741"/>
    </source>
</evidence>
<dbReference type="InterPro" id="IPR044304">
    <property type="entry name" value="NUBPL-like"/>
</dbReference>
<evidence type="ECO:0000313" key="8">
    <source>
        <dbReference type="Proteomes" id="UP001301442"/>
    </source>
</evidence>
<keyword evidence="6" id="KW-0378">Hydrolase</keyword>
<dbReference type="HAMAP" id="MF_02040">
    <property type="entry name" value="Mrp_NBP35"/>
    <property type="match status" value="1"/>
</dbReference>
<evidence type="ECO:0000256" key="6">
    <source>
        <dbReference type="HAMAP-Rule" id="MF_02040"/>
    </source>
</evidence>
<keyword evidence="1 6" id="KW-0479">Metal-binding</keyword>
<evidence type="ECO:0000256" key="1">
    <source>
        <dbReference type="ARBA" id="ARBA00022723"/>
    </source>
</evidence>
<dbReference type="EMBL" id="CP136600">
    <property type="protein sequence ID" value="WOH38508.1"/>
    <property type="molecule type" value="Genomic_DNA"/>
</dbReference>
<keyword evidence="8" id="KW-1185">Reference proteome</keyword>
<dbReference type="InterPro" id="IPR027417">
    <property type="entry name" value="P-loop_NTPase"/>
</dbReference>
<dbReference type="InterPro" id="IPR033756">
    <property type="entry name" value="YlxH/NBP35"/>
</dbReference>
<evidence type="ECO:0000313" key="7">
    <source>
        <dbReference type="EMBL" id="WOH38508.1"/>
    </source>
</evidence>
<feature type="binding site" evidence="6">
    <location>
        <begin position="131"/>
        <end position="138"/>
    </location>
    <ligand>
        <name>ATP</name>
        <dbReference type="ChEBI" id="CHEBI:30616"/>
    </ligand>
</feature>
<gene>
    <name evidence="7" type="primary">apbC</name>
    <name evidence="7" type="ORF">RI844_04625</name>
</gene>
<proteinExistence type="inferred from homology"/>
<keyword evidence="3 6" id="KW-0067">ATP-binding</keyword>
<dbReference type="Proteomes" id="UP001301442">
    <property type="component" value="Chromosome"/>
</dbReference>
<dbReference type="Gene3D" id="3.40.50.300">
    <property type="entry name" value="P-loop containing nucleotide triphosphate hydrolases"/>
    <property type="match status" value="1"/>
</dbReference>
<accession>A0ABZ0GRT8</accession>
<evidence type="ECO:0000256" key="5">
    <source>
        <dbReference type="ARBA" id="ARBA00023014"/>
    </source>
</evidence>
<protein>
    <recommendedName>
        <fullName evidence="6">Iron-sulfur cluster carrier protein</fullName>
    </recommendedName>
</protein>
<keyword evidence="5 6" id="KW-0411">Iron-sulfur</keyword>
<dbReference type="NCBIfam" id="NF008669">
    <property type="entry name" value="PRK11670.1"/>
    <property type="match status" value="1"/>
</dbReference>
<name>A0ABZ0GRT8_9GAMM</name>
<dbReference type="InterPro" id="IPR019591">
    <property type="entry name" value="Mrp/NBP35_ATP-bd"/>
</dbReference>
<keyword evidence="2 6" id="KW-0547">Nucleotide-binding</keyword>
<dbReference type="PANTHER" id="PTHR42961">
    <property type="entry name" value="IRON-SULFUR PROTEIN NUBPL"/>
    <property type="match status" value="1"/>
</dbReference>
<dbReference type="SUPFAM" id="SSF52540">
    <property type="entry name" value="P-loop containing nucleoside triphosphate hydrolases"/>
    <property type="match status" value="1"/>
</dbReference>
<comment type="subunit">
    <text evidence="6">Homodimer.</text>
</comment>
<keyword evidence="4 6" id="KW-0408">Iron</keyword>
<sequence>MIVQNLRRIFINNYYKSSEKLTIMFKNPFSSNKPEENVSDRITEFLSEYQSELFPGGVINSVSAFNIAQNKQTYILEFTLPFPCQGELEDIARELVTHLDIDIELALTLNIKPVRTHNISGIKNIIAIASGKGGVGKSTTSVNLAYALMAEGAKVGILDADIYGPSIPTMLGIENQRPSSVDGKLMQPLLANGLTAMSIGFLVSDTDATVWRGPMASSAFSQMLNETAWQGDGAPLDYLIIDMPPGTGDIQLTLAQKVPVAAATIVTTPQDIALKDAVKGINMFDKVKVPVLGVIENMSYHLCENCGHHSHLFGQGGAEHIASQYKVDLLGQLPLNIHIREDSDAGKSSVLANTTSEITMLYRKIARNMAAQLYNQLDANSPYTAEIITVKNIEE</sequence>
<comment type="function">
    <text evidence="6">Binds and transfers iron-sulfur (Fe-S) clusters to target apoproteins. Can hydrolyze ATP.</text>
</comment>
<dbReference type="Pfam" id="PF10609">
    <property type="entry name" value="ParA"/>
    <property type="match status" value="1"/>
</dbReference>
<evidence type="ECO:0000256" key="3">
    <source>
        <dbReference type="ARBA" id="ARBA00022840"/>
    </source>
</evidence>
<organism evidence="7 8">
    <name type="scientific">Thalassotalea fonticola</name>
    <dbReference type="NCBI Taxonomy" id="3065649"/>
    <lineage>
        <taxon>Bacteria</taxon>
        <taxon>Pseudomonadati</taxon>
        <taxon>Pseudomonadota</taxon>
        <taxon>Gammaproteobacteria</taxon>
        <taxon>Alteromonadales</taxon>
        <taxon>Colwelliaceae</taxon>
        <taxon>Thalassotalea</taxon>
    </lineage>
</organism>
<comment type="similarity">
    <text evidence="6">Belongs to the Mrp/NBP35 ATP-binding proteins family.</text>
</comment>